<protein>
    <submittedName>
        <fullName evidence="1">Histidine phosphatase family protein</fullName>
    </submittedName>
</protein>
<dbReference type="Pfam" id="PF00300">
    <property type="entry name" value="His_Phos_1"/>
    <property type="match status" value="1"/>
</dbReference>
<dbReference type="RefSeq" id="WP_002856340.1">
    <property type="nucleotide sequence ID" value="NZ_CBDRLD010000009.1"/>
</dbReference>
<proteinExistence type="predicted"/>
<gene>
    <name evidence="1" type="ORF">M3A82_008585</name>
</gene>
<evidence type="ECO:0000313" key="2">
    <source>
        <dbReference type="Proteomes" id="UP001205867"/>
    </source>
</evidence>
<dbReference type="PANTHER" id="PTHR48100">
    <property type="entry name" value="BROAD-SPECIFICITY PHOSPHATASE YOR283W-RELATED"/>
    <property type="match status" value="1"/>
</dbReference>
<dbReference type="AlphaFoldDB" id="A0AAP3EXG7"/>
<sequence length="224" mass="24711">MQTLATVHLVRHGEVHNPDRVLYGRLPEFGLSELGHEMARGVAAWFEERAAQTGRAPAVVAASPLTRAQQTAAPIAAAFDLPLVTEPDLIEAENAFEGMSQVAASLKRNPRLWPRLRNPLRPSWGEPYRAQAARMLAVVDRLRGETVAADGPGAESVLVSHQLPIWVTRLAVEGRPLWHDPRRRECSLTSVTSLVYEEGRRVPRVEYREPNQALLKDASSLPGA</sequence>
<dbReference type="SUPFAM" id="SSF53254">
    <property type="entry name" value="Phosphoglycerate mutase-like"/>
    <property type="match status" value="1"/>
</dbReference>
<reference evidence="1" key="1">
    <citation type="submission" date="2023-06" db="EMBL/GenBank/DDBJ databases">
        <title>lsaBGC provides a comprehensive framework for evolutionary analysis of biosynthetic gene clusters within focal taxa.</title>
        <authorList>
            <person name="Salamzade R."/>
            <person name="Sandstrom S."/>
            <person name="Kalan L.R."/>
        </authorList>
    </citation>
    <scope>NUCLEOTIDE SEQUENCE</scope>
    <source>
        <strain evidence="1">P3-SID899</strain>
    </source>
</reference>
<name>A0AAP3EXG7_MICLU</name>
<dbReference type="CDD" id="cd07067">
    <property type="entry name" value="HP_PGM_like"/>
    <property type="match status" value="1"/>
</dbReference>
<dbReference type="GeneID" id="93364189"/>
<dbReference type="InterPro" id="IPR029033">
    <property type="entry name" value="His_PPase_superfam"/>
</dbReference>
<dbReference type="PANTHER" id="PTHR48100:SF51">
    <property type="entry name" value="PHOSPHOGLYCERATE MUTASE"/>
    <property type="match status" value="1"/>
</dbReference>
<dbReference type="EMBL" id="JALXKZ020000020">
    <property type="protein sequence ID" value="MCV7629392.1"/>
    <property type="molecule type" value="Genomic_DNA"/>
</dbReference>
<accession>A0AAP3EXG7</accession>
<dbReference type="GO" id="GO:0016791">
    <property type="term" value="F:phosphatase activity"/>
    <property type="evidence" value="ECO:0007669"/>
    <property type="project" value="TreeGrafter"/>
</dbReference>
<dbReference type="InterPro" id="IPR050275">
    <property type="entry name" value="PGM_Phosphatase"/>
</dbReference>
<comment type="caution">
    <text evidence="1">The sequence shown here is derived from an EMBL/GenBank/DDBJ whole genome shotgun (WGS) entry which is preliminary data.</text>
</comment>
<dbReference type="SMART" id="SM00855">
    <property type="entry name" value="PGAM"/>
    <property type="match status" value="1"/>
</dbReference>
<dbReference type="Gene3D" id="3.40.50.1240">
    <property type="entry name" value="Phosphoglycerate mutase-like"/>
    <property type="match status" value="1"/>
</dbReference>
<organism evidence="1 2">
    <name type="scientific">Micrococcus luteus</name>
    <name type="common">Micrococcus lysodeikticus</name>
    <dbReference type="NCBI Taxonomy" id="1270"/>
    <lineage>
        <taxon>Bacteria</taxon>
        <taxon>Bacillati</taxon>
        <taxon>Actinomycetota</taxon>
        <taxon>Actinomycetes</taxon>
        <taxon>Micrococcales</taxon>
        <taxon>Micrococcaceae</taxon>
        <taxon>Micrococcus</taxon>
    </lineage>
</organism>
<dbReference type="InterPro" id="IPR013078">
    <property type="entry name" value="His_Pase_superF_clade-1"/>
</dbReference>
<evidence type="ECO:0000313" key="1">
    <source>
        <dbReference type="EMBL" id="MCV7629392.1"/>
    </source>
</evidence>
<dbReference type="GO" id="GO:0005737">
    <property type="term" value="C:cytoplasm"/>
    <property type="evidence" value="ECO:0007669"/>
    <property type="project" value="TreeGrafter"/>
</dbReference>
<dbReference type="Proteomes" id="UP001205867">
    <property type="component" value="Unassembled WGS sequence"/>
</dbReference>